<dbReference type="Proteomes" id="UP000184516">
    <property type="component" value="Unassembled WGS sequence"/>
</dbReference>
<protein>
    <submittedName>
        <fullName evidence="4">Acetyl esterase/lipase</fullName>
    </submittedName>
</protein>
<dbReference type="AlphaFoldDB" id="A0A1M5E677"/>
<dbReference type="STRING" id="468056.SAMN05443549_101209"/>
<dbReference type="RefSeq" id="WP_073367259.1">
    <property type="nucleotide sequence ID" value="NZ_FQWB01000001.1"/>
</dbReference>
<keyword evidence="1" id="KW-0378">Hydrolase</keyword>
<accession>A0A1M5E677</accession>
<dbReference type="Pfam" id="PF20434">
    <property type="entry name" value="BD-FAE"/>
    <property type="match status" value="1"/>
</dbReference>
<evidence type="ECO:0000256" key="2">
    <source>
        <dbReference type="SAM" id="SignalP"/>
    </source>
</evidence>
<dbReference type="PANTHER" id="PTHR48081">
    <property type="entry name" value="AB HYDROLASE SUPERFAMILY PROTEIN C4A8.06C"/>
    <property type="match status" value="1"/>
</dbReference>
<gene>
    <name evidence="4" type="ORF">SAMN05443549_101209</name>
</gene>
<dbReference type="OrthoDB" id="9777975at2"/>
<dbReference type="InterPro" id="IPR049492">
    <property type="entry name" value="BD-FAE-like_dom"/>
</dbReference>
<sequence length="316" mass="35889">MQRLNVFFILILVSVMGFAQQPIPRDTSFTVRGTFVKEKKHRPYIEIARPEMSEEVAFLKDQVYKKREERELTVDVYYPKKKIKGNYPGVILIHGGGWRSGDKSQTGSMAIALANSGYVAVCVEYRLSLEAKYPEAVYDIKSAIRWMRANSKMLNLDTKKISTLGMSAGGQLATLVGFTNFNKEYEDTVGNPEQSSAIQAVVNIDGTLSFHHRESKEGTATSSWLNCTYEENPKIWESASPLDQVSKHSPPIVFINSSIPRYHAGRDDMIQQLNSFHVYSEVHTLADTPHPFWFFHPWFTPTVNHAVAFLDKIFKN</sequence>
<dbReference type="GO" id="GO:0016787">
    <property type="term" value="F:hydrolase activity"/>
    <property type="evidence" value="ECO:0007669"/>
    <property type="project" value="UniProtKB-KW"/>
</dbReference>
<dbReference type="InterPro" id="IPR050300">
    <property type="entry name" value="GDXG_lipolytic_enzyme"/>
</dbReference>
<dbReference type="SUPFAM" id="SSF53474">
    <property type="entry name" value="alpha/beta-Hydrolases"/>
    <property type="match status" value="1"/>
</dbReference>
<evidence type="ECO:0000259" key="3">
    <source>
        <dbReference type="Pfam" id="PF20434"/>
    </source>
</evidence>
<name>A0A1M5E677_9FLAO</name>
<dbReference type="Gene3D" id="3.40.50.1820">
    <property type="entry name" value="alpha/beta hydrolase"/>
    <property type="match status" value="1"/>
</dbReference>
<evidence type="ECO:0000313" key="5">
    <source>
        <dbReference type="Proteomes" id="UP000184516"/>
    </source>
</evidence>
<keyword evidence="2" id="KW-0732">Signal</keyword>
<evidence type="ECO:0000313" key="4">
    <source>
        <dbReference type="EMBL" id="SHF74654.1"/>
    </source>
</evidence>
<feature type="domain" description="BD-FAE-like" evidence="3">
    <location>
        <begin position="75"/>
        <end position="256"/>
    </location>
</feature>
<organism evidence="4 5">
    <name type="scientific">Flavobacterium fluvii</name>
    <dbReference type="NCBI Taxonomy" id="468056"/>
    <lineage>
        <taxon>Bacteria</taxon>
        <taxon>Pseudomonadati</taxon>
        <taxon>Bacteroidota</taxon>
        <taxon>Flavobacteriia</taxon>
        <taxon>Flavobacteriales</taxon>
        <taxon>Flavobacteriaceae</taxon>
        <taxon>Flavobacterium</taxon>
    </lineage>
</organism>
<proteinExistence type="predicted"/>
<evidence type="ECO:0000256" key="1">
    <source>
        <dbReference type="ARBA" id="ARBA00022801"/>
    </source>
</evidence>
<keyword evidence="5" id="KW-1185">Reference proteome</keyword>
<dbReference type="InterPro" id="IPR029058">
    <property type="entry name" value="AB_hydrolase_fold"/>
</dbReference>
<dbReference type="EMBL" id="FQWB01000001">
    <property type="protein sequence ID" value="SHF74654.1"/>
    <property type="molecule type" value="Genomic_DNA"/>
</dbReference>
<feature type="chain" id="PRO_5012364044" evidence="2">
    <location>
        <begin position="20"/>
        <end position="316"/>
    </location>
</feature>
<feature type="signal peptide" evidence="2">
    <location>
        <begin position="1"/>
        <end position="19"/>
    </location>
</feature>
<reference evidence="5" key="1">
    <citation type="submission" date="2016-11" db="EMBL/GenBank/DDBJ databases">
        <authorList>
            <person name="Varghese N."/>
            <person name="Submissions S."/>
        </authorList>
    </citation>
    <scope>NUCLEOTIDE SEQUENCE [LARGE SCALE GENOMIC DNA]</scope>
    <source>
        <strain evidence="5">DSM 19978</strain>
    </source>
</reference>